<evidence type="ECO:0000313" key="2">
    <source>
        <dbReference type="Proteomes" id="UP000238479"/>
    </source>
</evidence>
<dbReference type="AlphaFoldDB" id="A0A2P6SH22"/>
<protein>
    <submittedName>
        <fullName evidence="1">Uncharacterized protein</fullName>
    </submittedName>
</protein>
<comment type="caution">
    <text evidence="1">The sequence shown here is derived from an EMBL/GenBank/DDBJ whole genome shotgun (WGS) entry which is preliminary data.</text>
</comment>
<keyword evidence="2" id="KW-1185">Reference proteome</keyword>
<name>A0A2P6SH22_ROSCH</name>
<dbReference type="EMBL" id="PDCK01000039">
    <property type="protein sequence ID" value="PRQ57988.1"/>
    <property type="molecule type" value="Genomic_DNA"/>
</dbReference>
<proteinExistence type="predicted"/>
<reference evidence="1 2" key="1">
    <citation type="journal article" date="2018" name="Nat. Genet.">
        <title>The Rosa genome provides new insights in the design of modern roses.</title>
        <authorList>
            <person name="Bendahmane M."/>
        </authorList>
    </citation>
    <scope>NUCLEOTIDE SEQUENCE [LARGE SCALE GENOMIC DNA]</scope>
    <source>
        <strain evidence="2">cv. Old Blush</strain>
    </source>
</reference>
<dbReference type="Proteomes" id="UP000238479">
    <property type="component" value="Chromosome 1"/>
</dbReference>
<organism evidence="1 2">
    <name type="scientific">Rosa chinensis</name>
    <name type="common">China rose</name>
    <dbReference type="NCBI Taxonomy" id="74649"/>
    <lineage>
        <taxon>Eukaryota</taxon>
        <taxon>Viridiplantae</taxon>
        <taxon>Streptophyta</taxon>
        <taxon>Embryophyta</taxon>
        <taxon>Tracheophyta</taxon>
        <taxon>Spermatophyta</taxon>
        <taxon>Magnoliopsida</taxon>
        <taxon>eudicotyledons</taxon>
        <taxon>Gunneridae</taxon>
        <taxon>Pentapetalae</taxon>
        <taxon>rosids</taxon>
        <taxon>fabids</taxon>
        <taxon>Rosales</taxon>
        <taxon>Rosaceae</taxon>
        <taxon>Rosoideae</taxon>
        <taxon>Rosoideae incertae sedis</taxon>
        <taxon>Rosa</taxon>
    </lineage>
</organism>
<accession>A0A2P6SH22</accession>
<gene>
    <name evidence="1" type="ORF">RchiOBHm_Chr1g0354311</name>
</gene>
<evidence type="ECO:0000313" key="1">
    <source>
        <dbReference type="EMBL" id="PRQ57988.1"/>
    </source>
</evidence>
<sequence>MDVLSPRARRTQAGSRVSCGTHLPFVFKCPDFRLAEIASRLKDLEISASVFVRRLSRS</sequence>
<dbReference type="Gramene" id="PRQ57988">
    <property type="protein sequence ID" value="PRQ57988"/>
    <property type="gene ID" value="RchiOBHm_Chr1g0354311"/>
</dbReference>